<dbReference type="PROSITE" id="PS51384">
    <property type="entry name" value="FAD_FR"/>
    <property type="match status" value="1"/>
</dbReference>
<dbReference type="InterPro" id="IPR017927">
    <property type="entry name" value="FAD-bd_FR_type"/>
</dbReference>
<dbReference type="Pfam" id="PF08021">
    <property type="entry name" value="FAD_binding_9"/>
    <property type="match status" value="1"/>
</dbReference>
<dbReference type="EMBL" id="JAJA02000003">
    <property type="protein sequence ID" value="KWS02018.1"/>
    <property type="molecule type" value="Genomic_DNA"/>
</dbReference>
<dbReference type="AlphaFoldDB" id="A0A125TZD4"/>
<reference evidence="2 3" key="1">
    <citation type="journal article" date="2014" name="Genome Announc.">
        <title>Draft Genome Sequence of Lysobacter capsici AZ78, a Bacterium Antagonistic to Plant-Pathogenic Oomycetes.</title>
        <authorList>
            <person name="Puopolo G."/>
            <person name="Sonego P."/>
            <person name="Engelen K."/>
            <person name="Pertot I."/>
        </authorList>
    </citation>
    <scope>NUCLEOTIDE SEQUENCE [LARGE SCALE GENOMIC DNA]</scope>
    <source>
        <strain evidence="2 3">AZ78</strain>
    </source>
</reference>
<protein>
    <recommendedName>
        <fullName evidence="1">FAD-binding FR-type domain-containing protein</fullName>
    </recommendedName>
</protein>
<accession>A0A125TZD4</accession>
<name>A0A125TZD4_9GAMM</name>
<comment type="caution">
    <text evidence="2">The sequence shown here is derived from an EMBL/GenBank/DDBJ whole genome shotgun (WGS) entry which is preliminary data.</text>
</comment>
<dbReference type="PANTHER" id="PTHR30157:SF0">
    <property type="entry name" value="NADPH-DEPENDENT FERRIC-CHELATE REDUCTASE"/>
    <property type="match status" value="1"/>
</dbReference>
<dbReference type="InterPro" id="IPR039374">
    <property type="entry name" value="SIP_fam"/>
</dbReference>
<dbReference type="Gene3D" id="2.40.30.10">
    <property type="entry name" value="Translation factors"/>
    <property type="match status" value="1"/>
</dbReference>
<dbReference type="InterPro" id="IPR017938">
    <property type="entry name" value="Riboflavin_synthase-like_b-brl"/>
</dbReference>
<evidence type="ECO:0000313" key="2">
    <source>
        <dbReference type="EMBL" id="KWS02018.1"/>
    </source>
</evidence>
<sequence length="236" mass="26010">MPQGAGLIERAFTRLLMRMVQVTDVEAPQPDFRFITLQGESLRHYDWMPGDKVQIKLDGGLQTRTYTPFEFDPHSGRMRIVGYCHGPGPGADWVRGARAGEARALFGPRGSLNLQNLASCTVLFGDETSFGLAAALRRDEPGLHCVFEVVSPTQSRAVLHALGLGNARLIERRDDDSHMDEAIDAVRRSAEIRTSFVLTGRAPAIQRVGRALKAHGFDATQLRSKPYWAPGRSGLD</sequence>
<dbReference type="PANTHER" id="PTHR30157">
    <property type="entry name" value="FERRIC REDUCTASE, NADPH-DEPENDENT"/>
    <property type="match status" value="1"/>
</dbReference>
<proteinExistence type="predicted"/>
<keyword evidence="3" id="KW-1185">Reference proteome</keyword>
<dbReference type="InterPro" id="IPR039261">
    <property type="entry name" value="FNR_nucleotide-bd"/>
</dbReference>
<dbReference type="CDD" id="cd06193">
    <property type="entry name" value="siderophore_interacting"/>
    <property type="match status" value="1"/>
</dbReference>
<gene>
    <name evidence="2" type="ORF">AZ78_5151</name>
</gene>
<feature type="domain" description="FAD-binding FR-type" evidence="1">
    <location>
        <begin position="12"/>
        <end position="115"/>
    </location>
</feature>
<dbReference type="Proteomes" id="UP000023435">
    <property type="component" value="Unassembled WGS sequence"/>
</dbReference>
<dbReference type="Gene3D" id="3.40.50.80">
    <property type="entry name" value="Nucleotide-binding domain of ferredoxin-NADP reductase (FNR) module"/>
    <property type="match status" value="1"/>
</dbReference>
<organism evidence="2 3">
    <name type="scientific">Lysobacter capsici AZ78</name>
    <dbReference type="NCBI Taxonomy" id="1444315"/>
    <lineage>
        <taxon>Bacteria</taxon>
        <taxon>Pseudomonadati</taxon>
        <taxon>Pseudomonadota</taxon>
        <taxon>Gammaproteobacteria</taxon>
        <taxon>Lysobacterales</taxon>
        <taxon>Lysobacteraceae</taxon>
        <taxon>Lysobacter</taxon>
    </lineage>
</organism>
<dbReference type="InterPro" id="IPR013113">
    <property type="entry name" value="SIP_FAD-bd"/>
</dbReference>
<evidence type="ECO:0000259" key="1">
    <source>
        <dbReference type="PROSITE" id="PS51384"/>
    </source>
</evidence>
<dbReference type="SUPFAM" id="SSF63380">
    <property type="entry name" value="Riboflavin synthase domain-like"/>
    <property type="match status" value="1"/>
</dbReference>
<dbReference type="GO" id="GO:0016491">
    <property type="term" value="F:oxidoreductase activity"/>
    <property type="evidence" value="ECO:0007669"/>
    <property type="project" value="InterPro"/>
</dbReference>
<evidence type="ECO:0000313" key="3">
    <source>
        <dbReference type="Proteomes" id="UP000023435"/>
    </source>
</evidence>